<sequence length="429" mass="46442">PPPAPDSPDSPPPPVFDEDSLGLFLVERAAKNMEMANYLFWYLKVEMTDPRYGPIYKSLYVNLRSCLEQAPAFQRDTATSGAPSSVSPSSARGSLAASSTPGTPNSAADKKNVFSGILNSMKDALGDSLDPSDPASRRTGGKRTSSTDGMLVTMWTLLEEQEKFFLGIMKEQIDARDTKGKKAAKEDALRTKLTKFENIAAGHRVGVLPVPLQPDVDVLGVVAKSCFMFKSALYPAVITFKKKPDESALKAELEKRRMEAATRTDKNNSKISKLLGHDSGNMEDGPAASMDSLAGDRKSRKITQMLNAVTSLPPTSNSHVNPSLAEEYSVIFKSGDDLRQDQLIICLTRLFDKLLKAEGLDLSLLPYSILATSPETGLVEFVKGSCPISAVLAEYGSILAFFQKKAPSETAPYGIDPNVLNTYIRSCAG</sequence>
<dbReference type="PROSITE" id="PS50290">
    <property type="entry name" value="PI3_4_KINASE_3"/>
    <property type="match status" value="1"/>
</dbReference>
<evidence type="ECO:0000259" key="2">
    <source>
        <dbReference type="PROSITE" id="PS50290"/>
    </source>
</evidence>
<evidence type="ECO:0000313" key="4">
    <source>
        <dbReference type="EMBL" id="GMI33737.1"/>
    </source>
</evidence>
<organism evidence="4 5">
    <name type="scientific">Tetraparma gracilis</name>
    <dbReference type="NCBI Taxonomy" id="2962635"/>
    <lineage>
        <taxon>Eukaryota</taxon>
        <taxon>Sar</taxon>
        <taxon>Stramenopiles</taxon>
        <taxon>Ochrophyta</taxon>
        <taxon>Bolidophyceae</taxon>
        <taxon>Parmales</taxon>
        <taxon>Triparmaceae</taxon>
        <taxon>Tetraparma</taxon>
    </lineage>
</organism>
<name>A0ABQ6MUN4_9STRA</name>
<evidence type="ECO:0000313" key="5">
    <source>
        <dbReference type="Proteomes" id="UP001165060"/>
    </source>
</evidence>
<dbReference type="InterPro" id="IPR016024">
    <property type="entry name" value="ARM-type_fold"/>
</dbReference>
<keyword evidence="5" id="KW-1185">Reference proteome</keyword>
<dbReference type="PANTHER" id="PTHR10048">
    <property type="entry name" value="PHOSPHATIDYLINOSITOL KINASE"/>
    <property type="match status" value="1"/>
</dbReference>
<feature type="compositionally biased region" description="Basic and acidic residues" evidence="1">
    <location>
        <begin position="259"/>
        <end position="268"/>
    </location>
</feature>
<dbReference type="Gene3D" id="3.30.1010.10">
    <property type="entry name" value="Phosphatidylinositol 3-kinase Catalytic Subunit, Chain A, domain 4"/>
    <property type="match status" value="1"/>
</dbReference>
<protein>
    <recommendedName>
        <fullName evidence="6">Phosphatidylinositol 3-kinase</fullName>
    </recommendedName>
</protein>
<feature type="non-terminal residue" evidence="4">
    <location>
        <position position="1"/>
    </location>
</feature>
<dbReference type="Pfam" id="PF00454">
    <property type="entry name" value="PI3_PI4_kinase"/>
    <property type="match status" value="1"/>
</dbReference>
<dbReference type="InterPro" id="IPR000403">
    <property type="entry name" value="PI3/4_kinase_cat_dom"/>
</dbReference>
<reference evidence="4 5" key="1">
    <citation type="journal article" date="2023" name="Commun. Biol.">
        <title>Genome analysis of Parmales, the sister group of diatoms, reveals the evolutionary specialization of diatoms from phago-mixotrophs to photoautotrophs.</title>
        <authorList>
            <person name="Ban H."/>
            <person name="Sato S."/>
            <person name="Yoshikawa S."/>
            <person name="Yamada K."/>
            <person name="Nakamura Y."/>
            <person name="Ichinomiya M."/>
            <person name="Sato N."/>
            <person name="Blanc-Mathieu R."/>
            <person name="Endo H."/>
            <person name="Kuwata A."/>
            <person name="Ogata H."/>
        </authorList>
    </citation>
    <scope>NUCLEOTIDE SEQUENCE [LARGE SCALE GENOMIC DNA]</scope>
</reference>
<dbReference type="PROSITE" id="PS51545">
    <property type="entry name" value="PIK_HELICAL"/>
    <property type="match status" value="1"/>
</dbReference>
<dbReference type="InterPro" id="IPR042236">
    <property type="entry name" value="PI3K_accessory_sf"/>
</dbReference>
<evidence type="ECO:0000259" key="3">
    <source>
        <dbReference type="PROSITE" id="PS51545"/>
    </source>
</evidence>
<proteinExistence type="predicted"/>
<dbReference type="InterPro" id="IPR011009">
    <property type="entry name" value="Kinase-like_dom_sf"/>
</dbReference>
<gene>
    <name evidence="4" type="ORF">TeGR_g9692</name>
</gene>
<dbReference type="SUPFAM" id="SSF48371">
    <property type="entry name" value="ARM repeat"/>
    <property type="match status" value="1"/>
</dbReference>
<dbReference type="SUPFAM" id="SSF56112">
    <property type="entry name" value="Protein kinase-like (PK-like)"/>
    <property type="match status" value="1"/>
</dbReference>
<feature type="region of interest" description="Disordered" evidence="1">
    <location>
        <begin position="125"/>
        <end position="147"/>
    </location>
</feature>
<dbReference type="Gene3D" id="1.25.40.70">
    <property type="entry name" value="Phosphatidylinositol 3-kinase, accessory domain (PIK)"/>
    <property type="match status" value="1"/>
</dbReference>
<feature type="domain" description="PI3K/PI4K catalytic" evidence="2">
    <location>
        <begin position="283"/>
        <end position="429"/>
    </location>
</feature>
<dbReference type="InterPro" id="IPR001263">
    <property type="entry name" value="PI3K_accessory_dom"/>
</dbReference>
<feature type="compositionally biased region" description="Low complexity" evidence="1">
    <location>
        <begin position="80"/>
        <end position="94"/>
    </location>
</feature>
<accession>A0ABQ6MUN4</accession>
<evidence type="ECO:0000256" key="1">
    <source>
        <dbReference type="SAM" id="MobiDB-lite"/>
    </source>
</evidence>
<feature type="domain" description="PIK helical" evidence="3">
    <location>
        <begin position="1"/>
        <end position="66"/>
    </location>
</feature>
<feature type="compositionally biased region" description="Polar residues" evidence="1">
    <location>
        <begin position="96"/>
        <end position="106"/>
    </location>
</feature>
<dbReference type="PANTHER" id="PTHR10048:SF7">
    <property type="entry name" value="PHOSPHATIDYLINOSITOL 3-KINASE CATALYTIC SUBUNIT TYPE 3"/>
    <property type="match status" value="1"/>
</dbReference>
<dbReference type="InterPro" id="IPR015433">
    <property type="entry name" value="PI3/4_kinase"/>
</dbReference>
<feature type="region of interest" description="Disordered" evidence="1">
    <location>
        <begin position="77"/>
        <end position="110"/>
    </location>
</feature>
<comment type="caution">
    <text evidence="4">The sequence shown here is derived from an EMBL/GenBank/DDBJ whole genome shotgun (WGS) entry which is preliminary data.</text>
</comment>
<dbReference type="Proteomes" id="UP001165060">
    <property type="component" value="Unassembled WGS sequence"/>
</dbReference>
<dbReference type="EMBL" id="BRYB01006119">
    <property type="protein sequence ID" value="GMI33737.1"/>
    <property type="molecule type" value="Genomic_DNA"/>
</dbReference>
<evidence type="ECO:0008006" key="6">
    <source>
        <dbReference type="Google" id="ProtNLM"/>
    </source>
</evidence>
<feature type="region of interest" description="Disordered" evidence="1">
    <location>
        <begin position="259"/>
        <end position="293"/>
    </location>
</feature>